<dbReference type="RefSeq" id="WP_151653517.1">
    <property type="nucleotide sequence ID" value="NZ_WBVX01000037.1"/>
</dbReference>
<feature type="region of interest" description="Disordered" evidence="1">
    <location>
        <begin position="98"/>
        <end position="123"/>
    </location>
</feature>
<gene>
    <name evidence="2" type="ORF">F9L08_24340</name>
</gene>
<proteinExistence type="predicted"/>
<comment type="caution">
    <text evidence="2">The sequence shown here is derived from an EMBL/GenBank/DDBJ whole genome shotgun (WGS) entry which is preliminary data.</text>
</comment>
<sequence length="174" mass="18827">MLASSTSQLNRINKQIDRIYPSIGKIDFREYHSAIKNANSAMAGRSDINAIMYPSGFGGKIGVNLNTGKVFSGNPLLRHMQQSSQGYLLEFEQKIKDSLSAGGGHSGQEGHGKQASRHDGHDGIVSTCATTAWEERTPIESAGSSLPPPAPTFYALAPPGTEEFWLVTRHERQG</sequence>
<protein>
    <submittedName>
        <fullName evidence="2">Uncharacterized protein</fullName>
    </submittedName>
</protein>
<evidence type="ECO:0000313" key="3">
    <source>
        <dbReference type="Proteomes" id="UP000481643"/>
    </source>
</evidence>
<dbReference type="AlphaFoldDB" id="A0A6L3YDI1"/>
<dbReference type="Proteomes" id="UP000481643">
    <property type="component" value="Unassembled WGS sequence"/>
</dbReference>
<organism evidence="2 3">
    <name type="scientific">Brucella tritici</name>
    <dbReference type="NCBI Taxonomy" id="94626"/>
    <lineage>
        <taxon>Bacteria</taxon>
        <taxon>Pseudomonadati</taxon>
        <taxon>Pseudomonadota</taxon>
        <taxon>Alphaproteobacteria</taxon>
        <taxon>Hyphomicrobiales</taxon>
        <taxon>Brucellaceae</taxon>
        <taxon>Brucella/Ochrobactrum group</taxon>
        <taxon>Brucella</taxon>
    </lineage>
</organism>
<evidence type="ECO:0000256" key="1">
    <source>
        <dbReference type="SAM" id="MobiDB-lite"/>
    </source>
</evidence>
<accession>A0A6L3YDI1</accession>
<evidence type="ECO:0000313" key="2">
    <source>
        <dbReference type="EMBL" id="KAB2678054.1"/>
    </source>
</evidence>
<name>A0A6L3YDI1_9HYPH</name>
<reference evidence="2 3" key="1">
    <citation type="submission" date="2019-09" db="EMBL/GenBank/DDBJ databases">
        <title>Taxonomic organization of the family Brucellaceae based on a phylogenomic approach.</title>
        <authorList>
            <person name="Leclercq S."/>
            <person name="Cloeckaert A."/>
            <person name="Zygmunt M.S."/>
        </authorList>
    </citation>
    <scope>NUCLEOTIDE SEQUENCE [LARGE SCALE GENOMIC DNA]</scope>
    <source>
        <strain evidence="2 3">WS1830</strain>
    </source>
</reference>
<feature type="compositionally biased region" description="Basic and acidic residues" evidence="1">
    <location>
        <begin position="108"/>
        <end position="122"/>
    </location>
</feature>
<dbReference type="EMBL" id="WBVX01000037">
    <property type="protein sequence ID" value="KAB2678054.1"/>
    <property type="molecule type" value="Genomic_DNA"/>
</dbReference>